<dbReference type="AlphaFoldDB" id="A0A518G2Q8"/>
<sequence length="115" mass="12742">MSSSTSARPVKILGDCVCGGNSDSPNFDCERCKLVYCIVRAAELRRLQTEFATTDNHNVARQALTELAKCEERFDRLLSRFALTPEAHLTPEAQSAAATSLLPGQDSGRQYYDRE</sequence>
<accession>A0A518G2Q8</accession>
<dbReference type="KEGG" id="ahel:Q31a_11670"/>
<evidence type="ECO:0000313" key="2">
    <source>
        <dbReference type="EMBL" id="QDV22874.1"/>
    </source>
</evidence>
<dbReference type="Proteomes" id="UP000318017">
    <property type="component" value="Chromosome"/>
</dbReference>
<proteinExistence type="predicted"/>
<dbReference type="EMBL" id="CP036298">
    <property type="protein sequence ID" value="QDV22874.1"/>
    <property type="molecule type" value="Genomic_DNA"/>
</dbReference>
<feature type="region of interest" description="Disordered" evidence="1">
    <location>
        <begin position="93"/>
        <end position="115"/>
    </location>
</feature>
<dbReference type="RefSeq" id="WP_145075098.1">
    <property type="nucleotide sequence ID" value="NZ_CP036298.1"/>
</dbReference>
<gene>
    <name evidence="2" type="ORF">Q31a_11670</name>
</gene>
<protein>
    <submittedName>
        <fullName evidence="2">Uncharacterized protein</fullName>
    </submittedName>
</protein>
<name>A0A518G2Q8_9BACT</name>
<evidence type="ECO:0000256" key="1">
    <source>
        <dbReference type="SAM" id="MobiDB-lite"/>
    </source>
</evidence>
<evidence type="ECO:0000313" key="3">
    <source>
        <dbReference type="Proteomes" id="UP000318017"/>
    </source>
</evidence>
<organism evidence="2 3">
    <name type="scientific">Aureliella helgolandensis</name>
    <dbReference type="NCBI Taxonomy" id="2527968"/>
    <lineage>
        <taxon>Bacteria</taxon>
        <taxon>Pseudomonadati</taxon>
        <taxon>Planctomycetota</taxon>
        <taxon>Planctomycetia</taxon>
        <taxon>Pirellulales</taxon>
        <taxon>Pirellulaceae</taxon>
        <taxon>Aureliella</taxon>
    </lineage>
</organism>
<keyword evidence="3" id="KW-1185">Reference proteome</keyword>
<reference evidence="2 3" key="1">
    <citation type="submission" date="2019-02" db="EMBL/GenBank/DDBJ databases">
        <title>Deep-cultivation of Planctomycetes and their phenomic and genomic characterization uncovers novel biology.</title>
        <authorList>
            <person name="Wiegand S."/>
            <person name="Jogler M."/>
            <person name="Boedeker C."/>
            <person name="Pinto D."/>
            <person name="Vollmers J."/>
            <person name="Rivas-Marin E."/>
            <person name="Kohn T."/>
            <person name="Peeters S.H."/>
            <person name="Heuer A."/>
            <person name="Rast P."/>
            <person name="Oberbeckmann S."/>
            <person name="Bunk B."/>
            <person name="Jeske O."/>
            <person name="Meyerdierks A."/>
            <person name="Storesund J.E."/>
            <person name="Kallscheuer N."/>
            <person name="Luecker S."/>
            <person name="Lage O.M."/>
            <person name="Pohl T."/>
            <person name="Merkel B.J."/>
            <person name="Hornburger P."/>
            <person name="Mueller R.-W."/>
            <person name="Bruemmer F."/>
            <person name="Labrenz M."/>
            <person name="Spormann A.M."/>
            <person name="Op den Camp H."/>
            <person name="Overmann J."/>
            <person name="Amann R."/>
            <person name="Jetten M.S.M."/>
            <person name="Mascher T."/>
            <person name="Medema M.H."/>
            <person name="Devos D.P."/>
            <person name="Kaster A.-K."/>
            <person name="Ovreas L."/>
            <person name="Rohde M."/>
            <person name="Galperin M.Y."/>
            <person name="Jogler C."/>
        </authorList>
    </citation>
    <scope>NUCLEOTIDE SEQUENCE [LARGE SCALE GENOMIC DNA]</scope>
    <source>
        <strain evidence="2 3">Q31a</strain>
    </source>
</reference>